<dbReference type="GO" id="GO:0044341">
    <property type="term" value="P:sodium-dependent phosphate transport"/>
    <property type="evidence" value="ECO:0007669"/>
    <property type="project" value="InterPro"/>
</dbReference>
<reference evidence="7 8" key="1">
    <citation type="submission" date="2021-02" db="EMBL/GenBank/DDBJ databases">
        <title>Alicyclobacillus curvatus sp. nov. and Alicyclobacillus mengziensis sp. nov., two acidophilic bacteria isolated from acid mine drainage.</title>
        <authorList>
            <person name="Huang Y."/>
        </authorList>
    </citation>
    <scope>NUCLEOTIDE SEQUENCE [LARGE SCALE GENOMIC DNA]</scope>
    <source>
        <strain evidence="7 8">S30H14</strain>
    </source>
</reference>
<keyword evidence="2" id="KW-1003">Cell membrane</keyword>
<proteinExistence type="predicted"/>
<evidence type="ECO:0000313" key="7">
    <source>
        <dbReference type="EMBL" id="QSO46111.1"/>
    </source>
</evidence>
<feature type="transmembrane region" description="Helical" evidence="6">
    <location>
        <begin position="241"/>
        <end position="263"/>
    </location>
</feature>
<dbReference type="GO" id="GO:0005436">
    <property type="term" value="F:sodium:phosphate symporter activity"/>
    <property type="evidence" value="ECO:0007669"/>
    <property type="project" value="InterPro"/>
</dbReference>
<dbReference type="PANTHER" id="PTHR10010:SF46">
    <property type="entry name" value="SODIUM-DEPENDENT PHOSPHATE TRANSPORT PROTEIN 2B"/>
    <property type="match status" value="1"/>
</dbReference>
<evidence type="ECO:0000256" key="3">
    <source>
        <dbReference type="ARBA" id="ARBA00022692"/>
    </source>
</evidence>
<feature type="transmembrane region" description="Helical" evidence="6">
    <location>
        <begin position="127"/>
        <end position="146"/>
    </location>
</feature>
<keyword evidence="3 6" id="KW-0812">Transmembrane</keyword>
<keyword evidence="4 6" id="KW-1133">Transmembrane helix</keyword>
<dbReference type="InterPro" id="IPR003841">
    <property type="entry name" value="Na/Pi_transpt"/>
</dbReference>
<name>A0A9X7Z693_9BACL</name>
<gene>
    <name evidence="7" type="ORF">JZ786_16505</name>
</gene>
<sequence length="311" mass="32689">MWLNVTIVALSLIAFLVGLRVMRQGLEGMGKGRLHMVLQQFVSTPTRGIFTGTIVTALLQSSAAVTAISVGFVASGTMAFRDAVGVVLGSNVGSTITPQLLTLDLRMIALPCLLVGIILFASRKPHLFYPSMALTGFATIFLALQVMPTGLRPLAQTPAFRSVLQSAGAHPLMAVLGGMLTSAMLQSSTATTVFTMALVSQSAIPLSGGISIVLGANIGTCLTSVIAAIGQSRAAQRVALAHVLLNVGGVALTLPFLTGYSHWMVMLSPNPAQQIANAHTIFNVSCTLLVWPFTRQFSTLVERLLPGEFQA</sequence>
<dbReference type="InterPro" id="IPR004633">
    <property type="entry name" value="NaPi_cotrn-rel/YqeW-like"/>
</dbReference>
<dbReference type="GO" id="GO:0005886">
    <property type="term" value="C:plasma membrane"/>
    <property type="evidence" value="ECO:0007669"/>
    <property type="project" value="UniProtKB-SubCell"/>
</dbReference>
<evidence type="ECO:0000256" key="6">
    <source>
        <dbReference type="SAM" id="Phobius"/>
    </source>
</evidence>
<accession>A0A9X7Z693</accession>
<keyword evidence="5 6" id="KW-0472">Membrane</keyword>
<evidence type="ECO:0000256" key="5">
    <source>
        <dbReference type="ARBA" id="ARBA00023136"/>
    </source>
</evidence>
<dbReference type="KEGG" id="afx:JZ786_16505"/>
<feature type="transmembrane region" description="Helical" evidence="6">
    <location>
        <begin position="275"/>
        <end position="294"/>
    </location>
</feature>
<feature type="transmembrane region" description="Helical" evidence="6">
    <location>
        <begin position="206"/>
        <end position="229"/>
    </location>
</feature>
<evidence type="ECO:0000256" key="4">
    <source>
        <dbReference type="ARBA" id="ARBA00022989"/>
    </source>
</evidence>
<feature type="transmembrane region" description="Helical" evidence="6">
    <location>
        <begin position="47"/>
        <end position="73"/>
    </location>
</feature>
<dbReference type="RefSeq" id="WP_206655481.1">
    <property type="nucleotide sequence ID" value="NZ_CP071182.1"/>
</dbReference>
<feature type="transmembrane region" description="Helical" evidence="6">
    <location>
        <begin position="103"/>
        <end position="121"/>
    </location>
</feature>
<dbReference type="EMBL" id="CP071182">
    <property type="protein sequence ID" value="QSO46111.1"/>
    <property type="molecule type" value="Genomic_DNA"/>
</dbReference>
<organism evidence="7 8">
    <name type="scientific">Alicyclobacillus mengziensis</name>
    <dbReference type="NCBI Taxonomy" id="2931921"/>
    <lineage>
        <taxon>Bacteria</taxon>
        <taxon>Bacillati</taxon>
        <taxon>Bacillota</taxon>
        <taxon>Bacilli</taxon>
        <taxon>Bacillales</taxon>
        <taxon>Alicyclobacillaceae</taxon>
        <taxon>Alicyclobacillus</taxon>
    </lineage>
</organism>
<evidence type="ECO:0000256" key="2">
    <source>
        <dbReference type="ARBA" id="ARBA00022475"/>
    </source>
</evidence>
<protein>
    <submittedName>
        <fullName evidence="7">Na/Pi cotransporter family protein</fullName>
    </submittedName>
</protein>
<evidence type="ECO:0000256" key="1">
    <source>
        <dbReference type="ARBA" id="ARBA00004651"/>
    </source>
</evidence>
<keyword evidence="8" id="KW-1185">Reference proteome</keyword>
<dbReference type="NCBIfam" id="NF037997">
    <property type="entry name" value="Na_Pi_symport"/>
    <property type="match status" value="1"/>
</dbReference>
<dbReference type="PANTHER" id="PTHR10010">
    <property type="entry name" value="SOLUTE CARRIER FAMILY 34 SODIUM PHOSPHATE , MEMBER 2-RELATED"/>
    <property type="match status" value="1"/>
</dbReference>
<dbReference type="AlphaFoldDB" id="A0A9X7Z693"/>
<dbReference type="Pfam" id="PF02690">
    <property type="entry name" value="Na_Pi_cotrans"/>
    <property type="match status" value="1"/>
</dbReference>
<evidence type="ECO:0000313" key="8">
    <source>
        <dbReference type="Proteomes" id="UP000663505"/>
    </source>
</evidence>
<comment type="subcellular location">
    <subcellularLocation>
        <location evidence="1">Cell membrane</location>
        <topology evidence="1">Multi-pass membrane protein</topology>
    </subcellularLocation>
</comment>
<dbReference type="NCBIfam" id="TIGR00704">
    <property type="entry name" value="NaPi_cotrn_rel"/>
    <property type="match status" value="1"/>
</dbReference>
<dbReference type="Proteomes" id="UP000663505">
    <property type="component" value="Chromosome"/>
</dbReference>